<dbReference type="InterPro" id="IPR001538">
    <property type="entry name" value="Man6P_isomerase-2_C"/>
</dbReference>
<evidence type="ECO:0000259" key="2">
    <source>
        <dbReference type="Pfam" id="PF01050"/>
    </source>
</evidence>
<evidence type="ECO:0000259" key="3">
    <source>
        <dbReference type="Pfam" id="PF22640"/>
    </source>
</evidence>
<feature type="domain" description="MannoseP isomerase/GMP-like beta-helix" evidence="3">
    <location>
        <begin position="160"/>
        <end position="215"/>
    </location>
</feature>
<dbReference type="InterPro" id="IPR011051">
    <property type="entry name" value="RmlC_Cupin_sf"/>
</dbReference>
<dbReference type="PANTHER" id="PTHR46390">
    <property type="entry name" value="MANNOSE-1-PHOSPHATE GUANYLYLTRANSFERASE"/>
    <property type="match status" value="1"/>
</dbReference>
<dbReference type="EMBL" id="AMFJ01000784">
    <property type="protein sequence ID" value="EKE26482.1"/>
    <property type="molecule type" value="Genomic_DNA"/>
</dbReference>
<sequence>MENEEVLIDAINESKDAANDSLVTFWIEPFNPHTWYWYIEAKKEWKPPFKVLNFKEKPKKEVAEEFIKKGYLWNSAIFLFSKEAYFSELKTHNKEVFDIFENNNDISVIFDKLPDLSVDYWLFEKSKNIYLTPLPIYWNDLWSFEAIDDYLKKDNYENKNIISIDSKNNFTLSEVNGKKIALIWMDDCIVVDTKDALLVAKKGETQKIKEVVSALKNEKSELANYWITVYRPWWSYTIIDEWAWFKSKRITVLSWKKLSLQMHYHRSEHWVVVNWTALVTIWTDEKIVRKWESVFISAWMKHRLENCWKIDLHLIESQIWDYLEEDDIVRFDDDFWRK</sequence>
<comment type="caution">
    <text evidence="4">The sequence shown here is derived from an EMBL/GenBank/DDBJ whole genome shotgun (WGS) entry which is preliminary data.</text>
</comment>
<dbReference type="InterPro" id="IPR051161">
    <property type="entry name" value="Mannose-6P_isomerase_type2"/>
</dbReference>
<dbReference type="GO" id="GO:0009298">
    <property type="term" value="P:GDP-mannose biosynthetic process"/>
    <property type="evidence" value="ECO:0007669"/>
    <property type="project" value="TreeGrafter"/>
</dbReference>
<dbReference type="GO" id="GO:0005976">
    <property type="term" value="P:polysaccharide metabolic process"/>
    <property type="evidence" value="ECO:0007669"/>
    <property type="project" value="InterPro"/>
</dbReference>
<name>K2FX84_9BACT</name>
<reference evidence="4" key="1">
    <citation type="journal article" date="2012" name="Science">
        <title>Fermentation, hydrogen, and sulfur metabolism in multiple uncultivated bacterial phyla.</title>
        <authorList>
            <person name="Wrighton K.C."/>
            <person name="Thomas B.C."/>
            <person name="Sharon I."/>
            <person name="Miller C.S."/>
            <person name="Castelle C.J."/>
            <person name="VerBerkmoes N.C."/>
            <person name="Wilkins M.J."/>
            <person name="Hettich R.L."/>
            <person name="Lipton M.S."/>
            <person name="Williams K.H."/>
            <person name="Long P.E."/>
            <person name="Banfield J.F."/>
        </authorList>
    </citation>
    <scope>NUCLEOTIDE SEQUENCE [LARGE SCALE GENOMIC DNA]</scope>
</reference>
<organism evidence="4">
    <name type="scientific">uncultured bacterium</name>
    <name type="common">gcode 4</name>
    <dbReference type="NCBI Taxonomy" id="1234023"/>
    <lineage>
        <taxon>Bacteria</taxon>
        <taxon>environmental samples</taxon>
    </lineage>
</organism>
<dbReference type="AlphaFoldDB" id="K2FX84"/>
<feature type="domain" description="Nucleotidyl transferase" evidence="1">
    <location>
        <begin position="10"/>
        <end position="148"/>
    </location>
</feature>
<evidence type="ECO:0000313" key="4">
    <source>
        <dbReference type="EMBL" id="EKE26482.1"/>
    </source>
</evidence>
<dbReference type="PANTHER" id="PTHR46390:SF1">
    <property type="entry name" value="MANNOSE-1-PHOSPHATE GUANYLYLTRANSFERASE"/>
    <property type="match status" value="1"/>
</dbReference>
<proteinExistence type="predicted"/>
<gene>
    <name evidence="4" type="ORF">ACD_4C00268G0001</name>
</gene>
<dbReference type="Pfam" id="PF01050">
    <property type="entry name" value="MannoseP_isomer"/>
    <property type="match status" value="1"/>
</dbReference>
<dbReference type="Pfam" id="PF00483">
    <property type="entry name" value="NTP_transferase"/>
    <property type="match status" value="1"/>
</dbReference>
<protein>
    <submittedName>
        <fullName evidence="4">Uncharacterized protein</fullName>
    </submittedName>
</protein>
<dbReference type="Pfam" id="PF22640">
    <property type="entry name" value="ManC_GMP_beta-helix"/>
    <property type="match status" value="1"/>
</dbReference>
<feature type="domain" description="Mannose-6-phosphate isomerase type II C-terminal" evidence="2">
    <location>
        <begin position="223"/>
        <end position="333"/>
    </location>
</feature>
<dbReference type="InterPro" id="IPR005835">
    <property type="entry name" value="NTP_transferase_dom"/>
</dbReference>
<feature type="non-terminal residue" evidence="4">
    <location>
        <position position="1"/>
    </location>
</feature>
<accession>K2FX84</accession>
<dbReference type="SUPFAM" id="SSF51182">
    <property type="entry name" value="RmlC-like cupins"/>
    <property type="match status" value="1"/>
</dbReference>
<dbReference type="GO" id="GO:0004475">
    <property type="term" value="F:mannose-1-phosphate guanylyltransferase (GTP) activity"/>
    <property type="evidence" value="ECO:0007669"/>
    <property type="project" value="TreeGrafter"/>
</dbReference>
<dbReference type="Gene3D" id="3.90.550.10">
    <property type="entry name" value="Spore Coat Polysaccharide Biosynthesis Protein SpsA, Chain A"/>
    <property type="match status" value="1"/>
</dbReference>
<dbReference type="CDD" id="cd02213">
    <property type="entry name" value="cupin_PMI_typeII_C"/>
    <property type="match status" value="1"/>
</dbReference>
<evidence type="ECO:0000259" key="1">
    <source>
        <dbReference type="Pfam" id="PF00483"/>
    </source>
</evidence>
<dbReference type="InterPro" id="IPR054566">
    <property type="entry name" value="ManC/GMP-like_b-helix"/>
</dbReference>
<dbReference type="InterPro" id="IPR029044">
    <property type="entry name" value="Nucleotide-diphossugar_trans"/>
</dbReference>